<protein>
    <recommendedName>
        <fullName evidence="4">Integrase</fullName>
    </recommendedName>
</protein>
<evidence type="ECO:0000313" key="3">
    <source>
        <dbReference type="Proteomes" id="UP001084650"/>
    </source>
</evidence>
<keyword evidence="3" id="KW-1185">Reference proteome</keyword>
<dbReference type="Proteomes" id="UP001084650">
    <property type="component" value="Unassembled WGS sequence"/>
</dbReference>
<dbReference type="EMBL" id="JAPQYE010000026">
    <property type="protein sequence ID" value="MCZ0732208.1"/>
    <property type="molecule type" value="Genomic_DNA"/>
</dbReference>
<sequence length="96" mass="10474">MLKTLSLNEYAAVLLGPGPDGTPATVEPFKIQWLTKRLRGEAKPKLPGYKAGRRWRATEEDVEKAITLLRPPTVGPEIPAGLSLTPTSRRRLGLTG</sequence>
<dbReference type="RefSeq" id="WP_268787962.1">
    <property type="nucleotide sequence ID" value="NZ_JAPQYE010000026.1"/>
</dbReference>
<feature type="region of interest" description="Disordered" evidence="1">
    <location>
        <begin position="76"/>
        <end position="96"/>
    </location>
</feature>
<organism evidence="2 3">
    <name type="scientific">Mycolicibacterium iranicum</name>
    <name type="common">Mycobacterium iranicum</name>
    <dbReference type="NCBI Taxonomy" id="912594"/>
    <lineage>
        <taxon>Bacteria</taxon>
        <taxon>Bacillati</taxon>
        <taxon>Actinomycetota</taxon>
        <taxon>Actinomycetes</taxon>
        <taxon>Mycobacteriales</taxon>
        <taxon>Mycobacteriaceae</taxon>
        <taxon>Mycolicibacterium</taxon>
    </lineage>
</organism>
<evidence type="ECO:0000256" key="1">
    <source>
        <dbReference type="SAM" id="MobiDB-lite"/>
    </source>
</evidence>
<evidence type="ECO:0008006" key="4">
    <source>
        <dbReference type="Google" id="ProtNLM"/>
    </source>
</evidence>
<gene>
    <name evidence="2" type="ORF">OY187_29570</name>
</gene>
<accession>A0ABT4HPQ1</accession>
<reference evidence="2" key="1">
    <citation type="submission" date="2022-12" db="EMBL/GenBank/DDBJ databases">
        <title>Whole genome sequence of Mycolicibacterium iranicum strain SBH312.</title>
        <authorList>
            <person name="Jani J."/>
            <person name="Arifin Mustapha Z."/>
            <person name="Ahmed K."/>
            <person name="Kai Ling C."/>
        </authorList>
    </citation>
    <scope>NUCLEOTIDE SEQUENCE</scope>
    <source>
        <strain evidence="2">SBH312</strain>
    </source>
</reference>
<evidence type="ECO:0000313" key="2">
    <source>
        <dbReference type="EMBL" id="MCZ0732208.1"/>
    </source>
</evidence>
<proteinExistence type="predicted"/>
<name>A0ABT4HPQ1_MYCIR</name>
<comment type="caution">
    <text evidence="2">The sequence shown here is derived from an EMBL/GenBank/DDBJ whole genome shotgun (WGS) entry which is preliminary data.</text>
</comment>